<gene>
    <name evidence="2" type="ORF">JIG36_23930</name>
</gene>
<dbReference type="SUPFAM" id="SSF53474">
    <property type="entry name" value="alpha/beta-Hydrolases"/>
    <property type="match status" value="1"/>
</dbReference>
<dbReference type="GO" id="GO:0016787">
    <property type="term" value="F:hydrolase activity"/>
    <property type="evidence" value="ECO:0007669"/>
    <property type="project" value="UniProtKB-KW"/>
</dbReference>
<protein>
    <submittedName>
        <fullName evidence="2">Alpha/beta hydrolase</fullName>
    </submittedName>
</protein>
<dbReference type="Pfam" id="PF12697">
    <property type="entry name" value="Abhydrolase_6"/>
    <property type="match status" value="1"/>
</dbReference>
<keyword evidence="3" id="KW-1185">Reference proteome</keyword>
<dbReference type="PRINTS" id="PR00111">
    <property type="entry name" value="ABHYDROLASE"/>
</dbReference>
<dbReference type="InterPro" id="IPR050266">
    <property type="entry name" value="AB_hydrolase_sf"/>
</dbReference>
<keyword evidence="2" id="KW-0378">Hydrolase</keyword>
<evidence type="ECO:0000259" key="1">
    <source>
        <dbReference type="Pfam" id="PF12697"/>
    </source>
</evidence>
<dbReference type="Gene3D" id="3.40.50.1820">
    <property type="entry name" value="alpha/beta hydrolase"/>
    <property type="match status" value="1"/>
</dbReference>
<organism evidence="2 3">
    <name type="scientific">Paractinoplanes ovalisporus</name>
    <dbReference type="NCBI Taxonomy" id="2810368"/>
    <lineage>
        <taxon>Bacteria</taxon>
        <taxon>Bacillati</taxon>
        <taxon>Actinomycetota</taxon>
        <taxon>Actinomycetes</taxon>
        <taxon>Micromonosporales</taxon>
        <taxon>Micromonosporaceae</taxon>
        <taxon>Paractinoplanes</taxon>
    </lineage>
</organism>
<proteinExistence type="predicted"/>
<dbReference type="PANTHER" id="PTHR43798">
    <property type="entry name" value="MONOACYLGLYCEROL LIPASE"/>
    <property type="match status" value="1"/>
</dbReference>
<reference evidence="2 3" key="1">
    <citation type="submission" date="2021-01" db="EMBL/GenBank/DDBJ databases">
        <title>Actinoplanes sp. nov. LDG1-06 isolated from lichen.</title>
        <authorList>
            <person name="Saeng-In P."/>
            <person name="Phongsopitanun W."/>
            <person name="Kanchanasin P."/>
            <person name="Yuki M."/>
            <person name="Kudo T."/>
            <person name="Ohkuma M."/>
            <person name="Tanasupawat S."/>
        </authorList>
    </citation>
    <scope>NUCLEOTIDE SEQUENCE [LARGE SCALE GENOMIC DNA]</scope>
    <source>
        <strain evidence="2 3">LDG1-06</strain>
    </source>
</reference>
<dbReference type="InterPro" id="IPR029058">
    <property type="entry name" value="AB_hydrolase_fold"/>
</dbReference>
<evidence type="ECO:0000313" key="2">
    <source>
        <dbReference type="EMBL" id="MBM2618610.1"/>
    </source>
</evidence>
<sequence length="249" mass="26645">MTHQPPRGRLGPLFHTLAGSGRPVLLLHGLGGDRTQALGLLPSTFEATRIAPDLPGHGDTDLTPDEPVTFAAFAERVAGLLTSPVPVVGVSMGAGVAQALAAAHPELVERLVLVRPSWLDEPPAHLEVFRTIARLLPDRDAFLRTDSYQRIAAEAPAMAQSLLGQFDRPYAVERARVLDQMPLSFPYGETGVDLTIVAAPGDPVHPESLARELHRRNPGSRLIMVPPKLPDPTEHQDAVRAVVAKALAG</sequence>
<dbReference type="InterPro" id="IPR000073">
    <property type="entry name" value="AB_hydrolase_1"/>
</dbReference>
<comment type="caution">
    <text evidence="2">The sequence shown here is derived from an EMBL/GenBank/DDBJ whole genome shotgun (WGS) entry which is preliminary data.</text>
</comment>
<name>A0ABS2AFM1_9ACTN</name>
<dbReference type="RefSeq" id="WP_203378596.1">
    <property type="nucleotide sequence ID" value="NZ_JAENHP010000007.1"/>
</dbReference>
<dbReference type="Proteomes" id="UP000632138">
    <property type="component" value="Unassembled WGS sequence"/>
</dbReference>
<accession>A0ABS2AFM1</accession>
<evidence type="ECO:0000313" key="3">
    <source>
        <dbReference type="Proteomes" id="UP000632138"/>
    </source>
</evidence>
<dbReference type="EMBL" id="JAENHP010000007">
    <property type="protein sequence ID" value="MBM2618610.1"/>
    <property type="molecule type" value="Genomic_DNA"/>
</dbReference>
<feature type="domain" description="AB hydrolase-1" evidence="1">
    <location>
        <begin position="24"/>
        <end position="226"/>
    </location>
</feature>
<dbReference type="PANTHER" id="PTHR43798:SF5">
    <property type="entry name" value="MONOACYLGLYCEROL LIPASE ABHD6"/>
    <property type="match status" value="1"/>
</dbReference>